<dbReference type="EMBL" id="JAWDJX010000045">
    <property type="protein sequence ID" value="KAK3048825.1"/>
    <property type="molecule type" value="Genomic_DNA"/>
</dbReference>
<accession>A0AAJ0DFD2</accession>
<dbReference type="AlphaFoldDB" id="A0AAJ0DFD2"/>
<sequence>MPFALPSRLPASLASHLPVSVTSSYKQLTQQLQQLDLGLVVPETPPPSPPTGLRSLARARKVFLRAGLEDDASTVEDLVSIHFDGDVGERALSESLALSEFENEAQAWEYGMSCVERSRQQLEGDEDVGSPLKYHAIGEMLKRLRGRDEERREREVELRRIEAILASGAVGEEELKWLADLRKGDELLSQLEDEAMETPAQKAAREGRKAREIEEESRRSVAAIERSAIRVHGRVMREGCLDLTVEETECEKDC</sequence>
<evidence type="ECO:0000313" key="3">
    <source>
        <dbReference type="Proteomes" id="UP001271007"/>
    </source>
</evidence>
<dbReference type="Proteomes" id="UP001271007">
    <property type="component" value="Unassembled WGS sequence"/>
</dbReference>
<comment type="caution">
    <text evidence="2">The sequence shown here is derived from an EMBL/GenBank/DDBJ whole genome shotgun (WGS) entry which is preliminary data.</text>
</comment>
<feature type="region of interest" description="Disordered" evidence="1">
    <location>
        <begin position="196"/>
        <end position="217"/>
    </location>
</feature>
<gene>
    <name evidence="2" type="ORF">LTR09_009937</name>
</gene>
<proteinExistence type="predicted"/>
<evidence type="ECO:0000256" key="1">
    <source>
        <dbReference type="SAM" id="MobiDB-lite"/>
    </source>
</evidence>
<protein>
    <submittedName>
        <fullName evidence="2">Uncharacterized protein</fullName>
    </submittedName>
</protein>
<reference evidence="2" key="1">
    <citation type="submission" date="2023-04" db="EMBL/GenBank/DDBJ databases">
        <title>Black Yeasts Isolated from many extreme environments.</title>
        <authorList>
            <person name="Coleine C."/>
            <person name="Stajich J.E."/>
            <person name="Selbmann L."/>
        </authorList>
    </citation>
    <scope>NUCLEOTIDE SEQUENCE</scope>
    <source>
        <strain evidence="2">CCFEE 5312</strain>
    </source>
</reference>
<name>A0AAJ0DFD2_9PEZI</name>
<organism evidence="2 3">
    <name type="scientific">Extremus antarcticus</name>
    <dbReference type="NCBI Taxonomy" id="702011"/>
    <lineage>
        <taxon>Eukaryota</taxon>
        <taxon>Fungi</taxon>
        <taxon>Dikarya</taxon>
        <taxon>Ascomycota</taxon>
        <taxon>Pezizomycotina</taxon>
        <taxon>Dothideomycetes</taxon>
        <taxon>Dothideomycetidae</taxon>
        <taxon>Mycosphaerellales</taxon>
        <taxon>Extremaceae</taxon>
        <taxon>Extremus</taxon>
    </lineage>
</organism>
<evidence type="ECO:0000313" key="2">
    <source>
        <dbReference type="EMBL" id="KAK3048825.1"/>
    </source>
</evidence>
<keyword evidence="3" id="KW-1185">Reference proteome</keyword>
<feature type="compositionally biased region" description="Basic and acidic residues" evidence="1">
    <location>
        <begin position="203"/>
        <end position="217"/>
    </location>
</feature>